<comment type="caution">
    <text evidence="3">The sequence shown here is derived from an EMBL/GenBank/DDBJ whole genome shotgun (WGS) entry which is preliminary data.</text>
</comment>
<keyword evidence="4" id="KW-1185">Reference proteome</keyword>
<feature type="region of interest" description="Disordered" evidence="1">
    <location>
        <begin position="101"/>
        <end position="127"/>
    </location>
</feature>
<sequence>MKAFVFIATFGMLYVLTTAQNYRRDPGIRDQETFDDSRSNEVSSSRNLPPIFLNLIVVPVVRDGNRGEEMQAPLTRPMWPDSERLTDLRTNMVPTSFSVTYGNEQKNNLQQAKSSSSRGPQPGVLATPPPCVYSHTLRMCIPAKSGGGSKRPPRESY</sequence>
<reference evidence="3 4" key="1">
    <citation type="submission" date="2024-08" db="EMBL/GenBank/DDBJ databases">
        <authorList>
            <person name="Cucini C."/>
            <person name="Frati F."/>
        </authorList>
    </citation>
    <scope>NUCLEOTIDE SEQUENCE [LARGE SCALE GENOMIC DNA]</scope>
</reference>
<gene>
    <name evidence="3" type="ORF">ODALV1_LOCUS19514</name>
</gene>
<organism evidence="3 4">
    <name type="scientific">Orchesella dallaii</name>
    <dbReference type="NCBI Taxonomy" id="48710"/>
    <lineage>
        <taxon>Eukaryota</taxon>
        <taxon>Metazoa</taxon>
        <taxon>Ecdysozoa</taxon>
        <taxon>Arthropoda</taxon>
        <taxon>Hexapoda</taxon>
        <taxon>Collembola</taxon>
        <taxon>Entomobryomorpha</taxon>
        <taxon>Entomobryoidea</taxon>
        <taxon>Orchesellidae</taxon>
        <taxon>Orchesellinae</taxon>
        <taxon>Orchesella</taxon>
    </lineage>
</organism>
<feature type="compositionally biased region" description="Polar residues" evidence="1">
    <location>
        <begin position="101"/>
        <end position="119"/>
    </location>
</feature>
<dbReference type="EMBL" id="CAXLJM020000066">
    <property type="protein sequence ID" value="CAL8121736.1"/>
    <property type="molecule type" value="Genomic_DNA"/>
</dbReference>
<feature type="signal peptide" evidence="2">
    <location>
        <begin position="1"/>
        <end position="19"/>
    </location>
</feature>
<evidence type="ECO:0008006" key="5">
    <source>
        <dbReference type="Google" id="ProtNLM"/>
    </source>
</evidence>
<name>A0ABP1R8W7_9HEXA</name>
<proteinExistence type="predicted"/>
<evidence type="ECO:0000256" key="1">
    <source>
        <dbReference type="SAM" id="MobiDB-lite"/>
    </source>
</evidence>
<accession>A0ABP1R8W7</accession>
<protein>
    <recommendedName>
        <fullName evidence="5">Secreted protein</fullName>
    </recommendedName>
</protein>
<feature type="chain" id="PRO_5045944615" description="Secreted protein" evidence="2">
    <location>
        <begin position="20"/>
        <end position="157"/>
    </location>
</feature>
<evidence type="ECO:0000313" key="4">
    <source>
        <dbReference type="Proteomes" id="UP001642540"/>
    </source>
</evidence>
<dbReference type="Proteomes" id="UP001642540">
    <property type="component" value="Unassembled WGS sequence"/>
</dbReference>
<keyword evidence="2" id="KW-0732">Signal</keyword>
<evidence type="ECO:0000256" key="2">
    <source>
        <dbReference type="SAM" id="SignalP"/>
    </source>
</evidence>
<evidence type="ECO:0000313" key="3">
    <source>
        <dbReference type="EMBL" id="CAL8121736.1"/>
    </source>
</evidence>